<organism evidence="4 5">
    <name type="scientific">Leishmania martiniquensis</name>
    <dbReference type="NCBI Taxonomy" id="1580590"/>
    <lineage>
        <taxon>Eukaryota</taxon>
        <taxon>Discoba</taxon>
        <taxon>Euglenozoa</taxon>
        <taxon>Kinetoplastea</taxon>
        <taxon>Metakinetoplastina</taxon>
        <taxon>Trypanosomatida</taxon>
        <taxon>Trypanosomatidae</taxon>
        <taxon>Leishmaniinae</taxon>
        <taxon>Leishmania</taxon>
    </lineage>
</organism>
<dbReference type="Gene3D" id="3.10.20.90">
    <property type="entry name" value="Phosphatidylinositol 3-kinase Catalytic Subunit, Chain A, domain 1"/>
    <property type="match status" value="1"/>
</dbReference>
<dbReference type="OrthoDB" id="5273213at2759"/>
<name>A0A836HAC3_9TRYP</name>
<feature type="domain" description="Ubiquitin-like" evidence="3">
    <location>
        <begin position="476"/>
        <end position="545"/>
    </location>
</feature>
<evidence type="ECO:0000259" key="3">
    <source>
        <dbReference type="Pfam" id="PF14560"/>
    </source>
</evidence>
<keyword evidence="2" id="KW-0677">Repeat</keyword>
<dbReference type="KEGG" id="lmat:92517967"/>
<evidence type="ECO:0000313" key="5">
    <source>
        <dbReference type="Proteomes" id="UP000673552"/>
    </source>
</evidence>
<dbReference type="InterPro" id="IPR000626">
    <property type="entry name" value="Ubiquitin-like_dom"/>
</dbReference>
<evidence type="ECO:0000256" key="2">
    <source>
        <dbReference type="ARBA" id="ARBA00022737"/>
    </source>
</evidence>
<dbReference type="PANTHER" id="PTHR46652:SF3">
    <property type="entry name" value="LEUCINE-RICH REPEAT-CONTAINING PROTEIN 9"/>
    <property type="match status" value="1"/>
</dbReference>
<keyword evidence="1" id="KW-0433">Leucine-rich repeat</keyword>
<keyword evidence="5" id="KW-1185">Reference proteome</keyword>
<dbReference type="Gene3D" id="3.80.10.10">
    <property type="entry name" value="Ribonuclease Inhibitor"/>
    <property type="match status" value="2"/>
</dbReference>
<accession>A0A836HAC3</accession>
<dbReference type="SUPFAM" id="SSF52058">
    <property type="entry name" value="L domain-like"/>
    <property type="match status" value="1"/>
</dbReference>
<dbReference type="RefSeq" id="XP_067181560.1">
    <property type="nucleotide sequence ID" value="XM_067325455.1"/>
</dbReference>
<reference evidence="4 5" key="1">
    <citation type="submission" date="2021-03" db="EMBL/GenBank/DDBJ databases">
        <title>Leishmania (Mundinia) martiniquensis Genome sequencing and assembly.</title>
        <authorList>
            <person name="Almutairi H."/>
            <person name="Gatherer D."/>
        </authorList>
    </citation>
    <scope>NUCLEOTIDE SEQUENCE [LARGE SCALE GENOMIC DNA]</scope>
    <source>
        <strain evidence="4">LSCM1</strain>
    </source>
</reference>
<evidence type="ECO:0000313" key="4">
    <source>
        <dbReference type="EMBL" id="KAG5487749.1"/>
    </source>
</evidence>
<dbReference type="InterPro" id="IPR032675">
    <property type="entry name" value="LRR_dom_sf"/>
</dbReference>
<dbReference type="InterPro" id="IPR044079">
    <property type="entry name" value="Ubl_TBCE"/>
</dbReference>
<dbReference type="PANTHER" id="PTHR46652">
    <property type="entry name" value="LEUCINE-RICH REPEAT AND IQ DOMAIN-CONTAINING PROTEIN 1-RELATED"/>
    <property type="match status" value="1"/>
</dbReference>
<dbReference type="AlphaFoldDB" id="A0A836HAC3"/>
<dbReference type="InterPro" id="IPR050836">
    <property type="entry name" value="SDS22/Internalin_LRR"/>
</dbReference>
<dbReference type="EMBL" id="JAFEUZ010000003">
    <property type="protein sequence ID" value="KAG5487749.1"/>
    <property type="molecule type" value="Genomic_DNA"/>
</dbReference>
<dbReference type="Proteomes" id="UP000673552">
    <property type="component" value="Chromosome 3"/>
</dbReference>
<dbReference type="GeneID" id="92517967"/>
<comment type="caution">
    <text evidence="4">The sequence shown here is derived from an EMBL/GenBank/DDBJ whole genome shotgun (WGS) entry which is preliminary data.</text>
</comment>
<protein>
    <recommendedName>
        <fullName evidence="3">Ubiquitin-like domain-containing protein</fullName>
    </recommendedName>
</protein>
<dbReference type="SUPFAM" id="SSF54236">
    <property type="entry name" value="Ubiquitin-like"/>
    <property type="match status" value="1"/>
</dbReference>
<dbReference type="CDD" id="cd17044">
    <property type="entry name" value="Ubl_TBCE"/>
    <property type="match status" value="1"/>
</dbReference>
<evidence type="ECO:0000256" key="1">
    <source>
        <dbReference type="ARBA" id="ARBA00022614"/>
    </source>
</evidence>
<dbReference type="Pfam" id="PF14560">
    <property type="entry name" value="Ubiquitin_2"/>
    <property type="match status" value="1"/>
</dbReference>
<proteinExistence type="predicted"/>
<dbReference type="InterPro" id="IPR029071">
    <property type="entry name" value="Ubiquitin-like_domsf"/>
</dbReference>
<gene>
    <name evidence="4" type="ORF">LSCM1_08115</name>
</gene>
<sequence length="548" mass="59236">MASSSSQTPRPLVSFVDALKRRYGSADDDAEEPLGVAFAQGGKWRFVGAEQTRAKQSCHDRLTLVVLRNCGISVAMHEPSATTTAGRIKNELQEANMIRLEELDLSENTALSLAEVGKLMPYLPRLATLQLCDMPDLLLTAPPATAVLSSSHLSKLVLNNTGFRSLAQLRALVEAPTLRELHLDANKLTSLDLVVAPPSGPPETAELTADNSAVGAAAGEVVFPQITTLSLAQNELSDWKALSAAITQAFPALTQLYLTDNKLEDLVLPEAIVARAAAGEALTAELEDGGVLQPYRFLRPLTLLCLKDNATLCSPATIDAVRILCPQLTTFRITYSTLLPTWKETCSRMYVVAALPTITLLNRGTVRPIERLDSELLYIQRGLLQRQRDQETRDGAGNTGVSATAAPPPRIAYPLVDVLKEKHKDVVLAIQRDSDAALSMTGTSYVMLSVTLFFVNGYALASPATASSSSDPMAKHTQRLPSTLTVAKLKSLVQHLFQVKPANQRLSYRSGDDGVLEARTPLDNELETLAYYGMSDGAVVYVEDASLR</sequence>